<organism evidence="7 8">
    <name type="scientific">Echinimonas agarilytica</name>
    <dbReference type="NCBI Taxonomy" id="1215918"/>
    <lineage>
        <taxon>Bacteria</taxon>
        <taxon>Pseudomonadati</taxon>
        <taxon>Pseudomonadota</taxon>
        <taxon>Gammaproteobacteria</taxon>
        <taxon>Alteromonadales</taxon>
        <taxon>Echinimonadaceae</taxon>
        <taxon>Echinimonas</taxon>
    </lineage>
</organism>
<dbReference type="PANTHER" id="PTHR40980">
    <property type="entry name" value="PLUG DOMAIN-CONTAINING PROTEIN"/>
    <property type="match status" value="1"/>
</dbReference>
<proteinExistence type="inferred from homology"/>
<dbReference type="GO" id="GO:0009279">
    <property type="term" value="C:cell outer membrane"/>
    <property type="evidence" value="ECO:0007669"/>
    <property type="project" value="UniProtKB-SubCell"/>
</dbReference>
<dbReference type="Proteomes" id="UP001165393">
    <property type="component" value="Unassembled WGS sequence"/>
</dbReference>
<evidence type="ECO:0000256" key="4">
    <source>
        <dbReference type="RuleBase" id="RU003357"/>
    </source>
</evidence>
<evidence type="ECO:0000313" key="7">
    <source>
        <dbReference type="EMBL" id="MCM2680706.1"/>
    </source>
</evidence>
<comment type="caution">
    <text evidence="7">The sequence shown here is derived from an EMBL/GenBank/DDBJ whole genome shotgun (WGS) entry which is preliminary data.</text>
</comment>
<dbReference type="Gene3D" id="2.40.170.20">
    <property type="entry name" value="TonB-dependent receptor, beta-barrel domain"/>
    <property type="match status" value="1"/>
</dbReference>
<evidence type="ECO:0000313" key="8">
    <source>
        <dbReference type="Proteomes" id="UP001165393"/>
    </source>
</evidence>
<evidence type="ECO:0000256" key="1">
    <source>
        <dbReference type="ARBA" id="ARBA00004442"/>
    </source>
</evidence>
<dbReference type="Pfam" id="PF00593">
    <property type="entry name" value="TonB_dep_Rec_b-barrel"/>
    <property type="match status" value="1"/>
</dbReference>
<accession>A0AA41W9R5</accession>
<dbReference type="InterPro" id="IPR037066">
    <property type="entry name" value="Plug_dom_sf"/>
</dbReference>
<dbReference type="Gene3D" id="2.170.130.10">
    <property type="entry name" value="TonB-dependent receptor, plug domain"/>
    <property type="match status" value="1"/>
</dbReference>
<keyword evidence="4" id="KW-0798">TonB box</keyword>
<sequence length="1024" mass="113885">MVVAGKQNTKQGSVAVWSGVASVILAISSPSVVAQEVSKALTADEREAVEVIEVSGVRGSLESALNTKRAASSIVDAIDAKDIGALPALDLGEALQVIPGVQVNREGERRTSDINLRGLPGSFVKTTANGQSFATPSRSASAVGSPNPFGSFDASVFDGVTVIKSPTAAHQEGGIAGIVDKKLQRALSKKDGRFLVTAGARYEDLNDSYDQEYKFQASKHLIEDVLAVAFKIGYSDQNFRRDSVLFARKEILNGNVYSDYDTWFADQVAAGNVEPNAVVKASSTMQQLSEQSDGDRMSFTGNIEWQATDELKVGLDLLYTQRDLKDGNFQQVSSEVRNRGANTWYQQQIVPTAGEVPFLTGYNDVDNDDGTTERVPVYALSRVTLENATYVPANRVFGFFEEAKGAFLNFDYVSDDWSLDGIFSTSESENEYNQTGFDFRLQGNKSQNIDPTGITTVIDTGRGNMNNMFMSVDGWDTINYDQPFKAGNPLNLNVGDVSDPRKLDFYVLGRFDNPKRDMDSAELNFHHALDLSIFDDAFALTTVHVGGRFSTETLENNDFSPASGFINHEAIGSHFLTDQIQTETDNAWFNGEIKNALNSQTGWLTLDTEYVSGLLQEGMDEKDTEGFYRLPTGFFGRTERNTDNVLDRWETNFEAEEEITAAYVMTDFYGEVGSIVYNGNVGVRYVDTDITIDGNAQEFYDGNQYRVLPTEFNKSYDHWLPSFNISFELAEDLILRAAASKAIVRPNLRSQTPVLAVNEGEGNVKVDFPKADVDPYEADNYDLSLEWYNTEGSAISVGVFKKNITGLFQQRKICPEPGEQYADQLFQYTGDLDREDFDDGTFNCYQVDEYEQEDGDIVNRTVNANISYNSDDEIEVTGYELAIQQNLSFLPYPWNGFGGVVNYSHVDNETDGEDGLVGISPNSYNVIGYYENDGFSFRLAYNYRDEYSLAGSSNFNGPDQKNVKARGQLDMSASYRIMKGLKIDFRAYNLTDEQRYEYVGENEDNVSRINYDGKTYVASLQYQF</sequence>
<evidence type="ECO:0000259" key="5">
    <source>
        <dbReference type="Pfam" id="PF00593"/>
    </source>
</evidence>
<dbReference type="InterPro" id="IPR012910">
    <property type="entry name" value="Plug_dom"/>
</dbReference>
<dbReference type="EMBL" id="JAMQGP010000007">
    <property type="protein sequence ID" value="MCM2680706.1"/>
    <property type="molecule type" value="Genomic_DNA"/>
</dbReference>
<dbReference type="PANTHER" id="PTHR40980:SF3">
    <property type="entry name" value="TONB-DEPENDENT RECEPTOR-LIKE BETA-BARREL DOMAIN-CONTAINING PROTEIN"/>
    <property type="match status" value="1"/>
</dbReference>
<dbReference type="Pfam" id="PF07715">
    <property type="entry name" value="Plug"/>
    <property type="match status" value="1"/>
</dbReference>
<evidence type="ECO:0000256" key="2">
    <source>
        <dbReference type="ARBA" id="ARBA00023136"/>
    </source>
</evidence>
<dbReference type="RefSeq" id="WP_251262191.1">
    <property type="nucleotide sequence ID" value="NZ_JAMQGP010000007.1"/>
</dbReference>
<dbReference type="InterPro" id="IPR000531">
    <property type="entry name" value="Beta-barrel_TonB"/>
</dbReference>
<gene>
    <name evidence="7" type="ORF">NAF29_13645</name>
</gene>
<keyword evidence="7" id="KW-0675">Receptor</keyword>
<comment type="similarity">
    <text evidence="4">Belongs to the TonB-dependent receptor family.</text>
</comment>
<protein>
    <submittedName>
        <fullName evidence="7">TonB-dependent receptor</fullName>
    </submittedName>
</protein>
<dbReference type="InterPro" id="IPR036942">
    <property type="entry name" value="Beta-barrel_TonB_sf"/>
</dbReference>
<dbReference type="NCBIfam" id="TIGR01782">
    <property type="entry name" value="TonB-Xanth-Caul"/>
    <property type="match status" value="1"/>
</dbReference>
<comment type="subcellular location">
    <subcellularLocation>
        <location evidence="1 4">Cell outer membrane</location>
    </subcellularLocation>
</comment>
<dbReference type="InterPro" id="IPR010104">
    <property type="entry name" value="TonB_rcpt_bac"/>
</dbReference>
<reference evidence="7 8" key="1">
    <citation type="journal article" date="2013" name="Antonie Van Leeuwenhoek">
        <title>Echinimonas agarilytica gen. nov., sp. nov., a new gammaproteobacterium isolated from the sea urchin Strongylocentrotus intermedius.</title>
        <authorList>
            <person name="Nedashkovskaya O.I."/>
            <person name="Stenkova A.M."/>
            <person name="Zhukova N.V."/>
            <person name="Van Trappen S."/>
            <person name="Lee J.S."/>
            <person name="Kim S.B."/>
        </authorList>
    </citation>
    <scope>NUCLEOTIDE SEQUENCE [LARGE SCALE GENOMIC DNA]</scope>
    <source>
        <strain evidence="7 8">KMM 6351</strain>
    </source>
</reference>
<name>A0AA41W9R5_9GAMM</name>
<keyword evidence="3" id="KW-0998">Cell outer membrane</keyword>
<keyword evidence="8" id="KW-1185">Reference proteome</keyword>
<dbReference type="SUPFAM" id="SSF56935">
    <property type="entry name" value="Porins"/>
    <property type="match status" value="1"/>
</dbReference>
<feature type="domain" description="TonB-dependent receptor plug" evidence="6">
    <location>
        <begin position="68"/>
        <end position="177"/>
    </location>
</feature>
<dbReference type="AlphaFoldDB" id="A0AA41W9R5"/>
<feature type="domain" description="TonB-dependent receptor-like beta-barrel" evidence="5">
    <location>
        <begin position="476"/>
        <end position="990"/>
    </location>
</feature>
<evidence type="ECO:0000256" key="3">
    <source>
        <dbReference type="ARBA" id="ARBA00023237"/>
    </source>
</evidence>
<keyword evidence="2 4" id="KW-0472">Membrane</keyword>
<evidence type="ECO:0000259" key="6">
    <source>
        <dbReference type="Pfam" id="PF07715"/>
    </source>
</evidence>